<feature type="transmembrane region" description="Helical" evidence="6">
    <location>
        <begin position="238"/>
        <end position="261"/>
    </location>
</feature>
<dbReference type="PANTHER" id="PTHR23501">
    <property type="entry name" value="MAJOR FACILITATOR SUPERFAMILY"/>
    <property type="match status" value="1"/>
</dbReference>
<feature type="transmembrane region" description="Helical" evidence="6">
    <location>
        <begin position="353"/>
        <end position="370"/>
    </location>
</feature>
<feature type="domain" description="Major facilitator superfamily (MFS) profile" evidence="7">
    <location>
        <begin position="40"/>
        <end position="541"/>
    </location>
</feature>
<protein>
    <recommendedName>
        <fullName evidence="7">Major facilitator superfamily (MFS) profile domain-containing protein</fullName>
    </recommendedName>
</protein>
<feature type="transmembrane region" description="Helical" evidence="6">
    <location>
        <begin position="405"/>
        <end position="429"/>
    </location>
</feature>
<dbReference type="Gene3D" id="1.20.1250.20">
    <property type="entry name" value="MFS general substrate transporter like domains"/>
    <property type="match status" value="1"/>
</dbReference>
<evidence type="ECO:0000256" key="3">
    <source>
        <dbReference type="ARBA" id="ARBA00022989"/>
    </source>
</evidence>
<keyword evidence="3 6" id="KW-1133">Transmembrane helix</keyword>
<evidence type="ECO:0000256" key="1">
    <source>
        <dbReference type="ARBA" id="ARBA00004141"/>
    </source>
</evidence>
<organism evidence="8 9">
    <name type="scientific">Trichoderma simmonsii</name>
    <dbReference type="NCBI Taxonomy" id="1491479"/>
    <lineage>
        <taxon>Eukaryota</taxon>
        <taxon>Fungi</taxon>
        <taxon>Dikarya</taxon>
        <taxon>Ascomycota</taxon>
        <taxon>Pezizomycotina</taxon>
        <taxon>Sordariomycetes</taxon>
        <taxon>Hypocreomycetidae</taxon>
        <taxon>Hypocreales</taxon>
        <taxon>Hypocreaceae</taxon>
        <taxon>Trichoderma</taxon>
    </lineage>
</organism>
<dbReference type="AlphaFoldDB" id="A0A8G0PJ33"/>
<dbReference type="EMBL" id="CP075869">
    <property type="protein sequence ID" value="QYT04356.1"/>
    <property type="molecule type" value="Genomic_DNA"/>
</dbReference>
<sequence length="541" mass="58130">MPEPTESETLLASEPSAHLGRNEEPDENIAAETNYATAMVVTGLLLGATLASMDVAYNMATYALIGSEFHNLENASWLILTHELIHSIAQPIYGGLSNTYGRKRLTLLAYLFFLIGSSLSSFASSFAQALLGRAILSTGVSGMTILVTFTLSDMVQLRTFALLQSVHSICETAGLVLGGILGSRLAHSNAAAWRLWYQVNTGMIFVPLLWVLVTMPSLASNRSPTSAQSENVWSLRGFFAKFDILGATLLGTSVFSLILALELGGSKLGWGNAALIVTYLTAISSTVAFIYVEINRPGKALIPLNFLSNKTVGFAIGCNSIAMFGYTASLYQISFFLQAEAYANSNSSNSGLSPLYVGLGLGFLVGGLYVRATGNAMAAVFIASSLTSICYVSLALGLVEIGGMLNWAVLLLLGASLATTFEGLIVSLLSFSQSAKNDRALLIGMNSVIVSIWGTLGTKTSATIFHSLMFKILRSEIRNDDLADDVISKISRSLETLRSFDPSLQKLVIASIRKSYENLHVWIFFLSIAVIISSRQLRNHI</sequence>
<accession>A0A8G0PJ33</accession>
<keyword evidence="9" id="KW-1185">Reference proteome</keyword>
<dbReference type="InterPro" id="IPR020846">
    <property type="entry name" value="MFS_dom"/>
</dbReference>
<feature type="region of interest" description="Disordered" evidence="5">
    <location>
        <begin position="1"/>
        <end position="23"/>
    </location>
</feature>
<dbReference type="GO" id="GO:0015174">
    <property type="term" value="F:basic amino acid transmembrane transporter activity"/>
    <property type="evidence" value="ECO:0007669"/>
    <property type="project" value="TreeGrafter"/>
</dbReference>
<feature type="transmembrane region" description="Helical" evidence="6">
    <location>
        <begin position="130"/>
        <end position="149"/>
    </location>
</feature>
<feature type="transmembrane region" description="Helical" evidence="6">
    <location>
        <begin position="161"/>
        <end position="183"/>
    </location>
</feature>
<reference evidence="8 9" key="1">
    <citation type="journal article" date="2021" name="BMC Genomics">
        <title>Telomere-to-telomere genome assembly of asparaginase-producing Trichoderma simmonsii.</title>
        <authorList>
            <person name="Chung D."/>
            <person name="Kwon Y.M."/>
            <person name="Yang Y."/>
        </authorList>
    </citation>
    <scope>NUCLEOTIDE SEQUENCE [LARGE SCALE GENOMIC DNA]</scope>
    <source>
        <strain evidence="8 9">GH-Sj1</strain>
    </source>
</reference>
<feature type="transmembrane region" description="Helical" evidence="6">
    <location>
        <begin position="377"/>
        <end position="399"/>
    </location>
</feature>
<keyword evidence="4 6" id="KW-0472">Membrane</keyword>
<gene>
    <name evidence="8" type="ORF">H0G86_011267</name>
</gene>
<name>A0A8G0PJ33_9HYPO</name>
<feature type="transmembrane region" description="Helical" evidence="6">
    <location>
        <begin position="195"/>
        <end position="218"/>
    </location>
</feature>
<dbReference type="SUPFAM" id="SSF103473">
    <property type="entry name" value="MFS general substrate transporter"/>
    <property type="match status" value="1"/>
</dbReference>
<comment type="subcellular location">
    <subcellularLocation>
        <location evidence="1">Membrane</location>
        <topology evidence="1">Multi-pass membrane protein</topology>
    </subcellularLocation>
</comment>
<feature type="transmembrane region" description="Helical" evidence="6">
    <location>
        <begin position="273"/>
        <end position="292"/>
    </location>
</feature>
<dbReference type="PROSITE" id="PS50850">
    <property type="entry name" value="MFS"/>
    <property type="match status" value="1"/>
</dbReference>
<evidence type="ECO:0000313" key="8">
    <source>
        <dbReference type="EMBL" id="QYT04356.1"/>
    </source>
</evidence>
<proteinExistence type="predicted"/>
<feature type="transmembrane region" description="Helical" evidence="6">
    <location>
        <begin position="441"/>
        <end position="465"/>
    </location>
</feature>
<evidence type="ECO:0000256" key="5">
    <source>
        <dbReference type="SAM" id="MobiDB-lite"/>
    </source>
</evidence>
<feature type="transmembrane region" description="Helical" evidence="6">
    <location>
        <begin position="105"/>
        <end position="124"/>
    </location>
</feature>
<dbReference type="Pfam" id="PF07690">
    <property type="entry name" value="MFS_1"/>
    <property type="match status" value="1"/>
</dbReference>
<dbReference type="GO" id="GO:0000329">
    <property type="term" value="C:fungal-type vacuole membrane"/>
    <property type="evidence" value="ECO:0007669"/>
    <property type="project" value="TreeGrafter"/>
</dbReference>
<evidence type="ECO:0000256" key="6">
    <source>
        <dbReference type="SAM" id="Phobius"/>
    </source>
</evidence>
<feature type="transmembrane region" description="Helical" evidence="6">
    <location>
        <begin position="312"/>
        <end position="333"/>
    </location>
</feature>
<dbReference type="InterPro" id="IPR011701">
    <property type="entry name" value="MFS"/>
</dbReference>
<feature type="transmembrane region" description="Helical" evidence="6">
    <location>
        <begin position="35"/>
        <end position="57"/>
    </location>
</feature>
<keyword evidence="2 6" id="KW-0812">Transmembrane</keyword>
<evidence type="ECO:0000256" key="4">
    <source>
        <dbReference type="ARBA" id="ARBA00023136"/>
    </source>
</evidence>
<dbReference type="PANTHER" id="PTHR23501:SF33">
    <property type="entry name" value="MAJOR FACILITATOR SUPERFAMILY (MFS) PROFILE DOMAIN-CONTAINING PROTEIN"/>
    <property type="match status" value="1"/>
</dbReference>
<evidence type="ECO:0000259" key="7">
    <source>
        <dbReference type="PROSITE" id="PS50850"/>
    </source>
</evidence>
<dbReference type="InterPro" id="IPR036259">
    <property type="entry name" value="MFS_trans_sf"/>
</dbReference>
<evidence type="ECO:0000313" key="9">
    <source>
        <dbReference type="Proteomes" id="UP000826661"/>
    </source>
</evidence>
<evidence type="ECO:0000256" key="2">
    <source>
        <dbReference type="ARBA" id="ARBA00022692"/>
    </source>
</evidence>
<dbReference type="Proteomes" id="UP000826661">
    <property type="component" value="Chromosome VI"/>
</dbReference>